<dbReference type="RefSeq" id="WP_190885989.1">
    <property type="nucleotide sequence ID" value="NZ_JACWZY010000003.1"/>
</dbReference>
<keyword evidence="2" id="KW-1185">Reference proteome</keyword>
<protein>
    <submittedName>
        <fullName evidence="1">Uncharacterized protein</fullName>
    </submittedName>
</protein>
<dbReference type="EMBL" id="JACWZY010000003">
    <property type="protein sequence ID" value="MBD2700137.1"/>
    <property type="molecule type" value="Genomic_DNA"/>
</dbReference>
<accession>A0A927ATG2</accession>
<gene>
    <name evidence="1" type="ORF">IC229_05790</name>
</gene>
<comment type="caution">
    <text evidence="1">The sequence shown here is derived from an EMBL/GenBank/DDBJ whole genome shotgun (WGS) entry which is preliminary data.</text>
</comment>
<name>A0A927ATG2_9BACT</name>
<reference evidence="1" key="1">
    <citation type="submission" date="2020-09" db="EMBL/GenBank/DDBJ databases">
        <authorList>
            <person name="Kim M.K."/>
        </authorList>
    </citation>
    <scope>NUCLEOTIDE SEQUENCE</scope>
    <source>
        <strain evidence="1">BT702</strain>
    </source>
</reference>
<evidence type="ECO:0000313" key="1">
    <source>
        <dbReference type="EMBL" id="MBD2700137.1"/>
    </source>
</evidence>
<proteinExistence type="predicted"/>
<sequence>MPKAKTGESAAPGVAARPFEVVNLEFSDHMPIGFQDRTYDLANLSNEDAAYLLGFPDEFPYLKALPTATND</sequence>
<organism evidence="1 2">
    <name type="scientific">Spirosoma profusum</name>
    <dbReference type="NCBI Taxonomy" id="2771354"/>
    <lineage>
        <taxon>Bacteria</taxon>
        <taxon>Pseudomonadati</taxon>
        <taxon>Bacteroidota</taxon>
        <taxon>Cytophagia</taxon>
        <taxon>Cytophagales</taxon>
        <taxon>Cytophagaceae</taxon>
        <taxon>Spirosoma</taxon>
    </lineage>
</organism>
<dbReference type="Proteomes" id="UP000598820">
    <property type="component" value="Unassembled WGS sequence"/>
</dbReference>
<dbReference type="AlphaFoldDB" id="A0A927ATG2"/>
<evidence type="ECO:0000313" key="2">
    <source>
        <dbReference type="Proteomes" id="UP000598820"/>
    </source>
</evidence>